<gene>
    <name evidence="2" type="ORF">EDC65_1957</name>
</gene>
<organism evidence="2 3">
    <name type="scientific">Stella humosa</name>
    <dbReference type="NCBI Taxonomy" id="94"/>
    <lineage>
        <taxon>Bacteria</taxon>
        <taxon>Pseudomonadati</taxon>
        <taxon>Pseudomonadota</taxon>
        <taxon>Alphaproteobacteria</taxon>
        <taxon>Rhodospirillales</taxon>
        <taxon>Stellaceae</taxon>
        <taxon>Stella</taxon>
    </lineage>
</organism>
<reference evidence="2 3" key="1">
    <citation type="submission" date="2018-11" db="EMBL/GenBank/DDBJ databases">
        <title>Genomic Encyclopedia of Type Strains, Phase IV (KMG-IV): sequencing the most valuable type-strain genomes for metagenomic binning, comparative biology and taxonomic classification.</title>
        <authorList>
            <person name="Goeker M."/>
        </authorList>
    </citation>
    <scope>NUCLEOTIDE SEQUENCE [LARGE SCALE GENOMIC DNA]</scope>
    <source>
        <strain evidence="2 3">DSM 5900</strain>
    </source>
</reference>
<evidence type="ECO:0000313" key="3">
    <source>
        <dbReference type="Proteomes" id="UP000278222"/>
    </source>
</evidence>
<keyword evidence="3" id="KW-1185">Reference proteome</keyword>
<sequence length="331" mass="35975">MPFCLRGLSASAALLAMLLAPPLAAAKQIGFARQVDKGTVEYSYSFNDAEGRLQRLTFRLPEAAVTRGHREYRPIDSPEVATSLKRRVEQSLDEFVRPLGGTITVNVERKKGSLSVHYEVKLPPNRATASVEAEVERRAETATSETYAAFYNVRDASGVEVRPDFARIVPRAMADLKPIADAIAAQTTDERQRIALALAFVQSIPYAVPDRRTQGGFVMPAAFFDLNRGDCDVKSAALAAILMTLLPNRSIVMVLPPEHALLAIDIPSAGDEAKIVVNGRSYVLLEPTGPALWPIGRVAEETGRKMTGTTSETVVLPRLPADEAQAAPRKK</sequence>
<feature type="signal peptide" evidence="1">
    <location>
        <begin position="1"/>
        <end position="25"/>
    </location>
</feature>
<dbReference type="RefSeq" id="WP_123689468.1">
    <property type="nucleotide sequence ID" value="NZ_AP019700.1"/>
</dbReference>
<feature type="chain" id="PRO_5018332969" description="Transglutaminase superfamily protein" evidence="1">
    <location>
        <begin position="26"/>
        <end position="331"/>
    </location>
</feature>
<accession>A0A3N1M8Y9</accession>
<dbReference type="EMBL" id="RJKX01000013">
    <property type="protein sequence ID" value="ROQ00161.1"/>
    <property type="molecule type" value="Genomic_DNA"/>
</dbReference>
<dbReference type="AlphaFoldDB" id="A0A3N1M8Y9"/>
<evidence type="ECO:0000313" key="2">
    <source>
        <dbReference type="EMBL" id="ROQ00161.1"/>
    </source>
</evidence>
<evidence type="ECO:0008006" key="4">
    <source>
        <dbReference type="Google" id="ProtNLM"/>
    </source>
</evidence>
<protein>
    <recommendedName>
        <fullName evidence="4">Transglutaminase superfamily protein</fullName>
    </recommendedName>
</protein>
<dbReference type="Proteomes" id="UP000278222">
    <property type="component" value="Unassembled WGS sequence"/>
</dbReference>
<proteinExistence type="predicted"/>
<dbReference type="OrthoDB" id="7375160at2"/>
<name>A0A3N1M8Y9_9PROT</name>
<evidence type="ECO:0000256" key="1">
    <source>
        <dbReference type="SAM" id="SignalP"/>
    </source>
</evidence>
<keyword evidence="1" id="KW-0732">Signal</keyword>
<comment type="caution">
    <text evidence="2">The sequence shown here is derived from an EMBL/GenBank/DDBJ whole genome shotgun (WGS) entry which is preliminary data.</text>
</comment>